<dbReference type="Gene3D" id="3.30.200.20">
    <property type="entry name" value="Phosphorylase Kinase, domain 1"/>
    <property type="match status" value="1"/>
</dbReference>
<sequence>MHRQYLGEEINIHRTLCHKHVVSFHSHFEDAKNVYIILELCTRQDPLDCLPRRERPHPVDSTTGARYAAERRSNRAPRVHDKRAASSTPACLTWRHSASPRTQPTGDTRRRKTKVELNRTASRIEKAHTGTAARN</sequence>
<proteinExistence type="predicted"/>
<dbReference type="GO" id="GO:0000922">
    <property type="term" value="C:spindle pole"/>
    <property type="evidence" value="ECO:0007669"/>
    <property type="project" value="TreeGrafter"/>
</dbReference>
<organism evidence="7 8">
    <name type="scientific">Amblyomma americanum</name>
    <name type="common">Lone star tick</name>
    <dbReference type="NCBI Taxonomy" id="6943"/>
    <lineage>
        <taxon>Eukaryota</taxon>
        <taxon>Metazoa</taxon>
        <taxon>Ecdysozoa</taxon>
        <taxon>Arthropoda</taxon>
        <taxon>Chelicerata</taxon>
        <taxon>Arachnida</taxon>
        <taxon>Acari</taxon>
        <taxon>Parasitiformes</taxon>
        <taxon>Ixodida</taxon>
        <taxon>Ixodoidea</taxon>
        <taxon>Ixodidae</taxon>
        <taxon>Amblyomminae</taxon>
        <taxon>Amblyomma</taxon>
    </lineage>
</organism>
<keyword evidence="5" id="KW-0067">ATP-binding</keyword>
<dbReference type="SUPFAM" id="SSF56112">
    <property type="entry name" value="Protein kinase-like (PK-like)"/>
    <property type="match status" value="1"/>
</dbReference>
<dbReference type="AlphaFoldDB" id="A0AAQ4D655"/>
<dbReference type="GO" id="GO:0000776">
    <property type="term" value="C:kinetochore"/>
    <property type="evidence" value="ECO:0007669"/>
    <property type="project" value="TreeGrafter"/>
</dbReference>
<evidence type="ECO:0000256" key="5">
    <source>
        <dbReference type="ARBA" id="ARBA00022840"/>
    </source>
</evidence>
<dbReference type="PANTHER" id="PTHR24345">
    <property type="entry name" value="SERINE/THREONINE-PROTEIN KINASE PLK"/>
    <property type="match status" value="1"/>
</dbReference>
<evidence type="ECO:0000256" key="6">
    <source>
        <dbReference type="SAM" id="MobiDB-lite"/>
    </source>
</evidence>
<dbReference type="InterPro" id="IPR011009">
    <property type="entry name" value="Kinase-like_dom_sf"/>
</dbReference>
<feature type="compositionally biased region" description="Basic and acidic residues" evidence="6">
    <location>
        <begin position="68"/>
        <end position="84"/>
    </location>
</feature>
<feature type="compositionally biased region" description="Basic and acidic residues" evidence="6">
    <location>
        <begin position="114"/>
        <end position="128"/>
    </location>
</feature>
<dbReference type="GO" id="GO:0004674">
    <property type="term" value="F:protein serine/threonine kinase activity"/>
    <property type="evidence" value="ECO:0007669"/>
    <property type="project" value="UniProtKB-KW"/>
</dbReference>
<name>A0AAQ4D655_AMBAM</name>
<gene>
    <name evidence="7" type="ORF">V5799_004423</name>
</gene>
<evidence type="ECO:0000256" key="1">
    <source>
        <dbReference type="ARBA" id="ARBA00022527"/>
    </source>
</evidence>
<feature type="region of interest" description="Disordered" evidence="6">
    <location>
        <begin position="51"/>
        <end position="135"/>
    </location>
</feature>
<dbReference type="EMBL" id="JARKHS020034656">
    <property type="protein sequence ID" value="KAK8757945.1"/>
    <property type="molecule type" value="Genomic_DNA"/>
</dbReference>
<dbReference type="PANTHER" id="PTHR24345:SF0">
    <property type="entry name" value="CELL CYCLE SERINE_THREONINE-PROTEIN KINASE CDC5_MSD2"/>
    <property type="match status" value="1"/>
</dbReference>
<dbReference type="GO" id="GO:0005524">
    <property type="term" value="F:ATP binding"/>
    <property type="evidence" value="ECO:0007669"/>
    <property type="project" value="UniProtKB-KW"/>
</dbReference>
<evidence type="ECO:0000313" key="8">
    <source>
        <dbReference type="Proteomes" id="UP001321473"/>
    </source>
</evidence>
<dbReference type="GO" id="GO:0007052">
    <property type="term" value="P:mitotic spindle organization"/>
    <property type="evidence" value="ECO:0007669"/>
    <property type="project" value="TreeGrafter"/>
</dbReference>
<evidence type="ECO:0000256" key="3">
    <source>
        <dbReference type="ARBA" id="ARBA00022741"/>
    </source>
</evidence>
<keyword evidence="3" id="KW-0547">Nucleotide-binding</keyword>
<dbReference type="GO" id="GO:0005634">
    <property type="term" value="C:nucleus"/>
    <property type="evidence" value="ECO:0007669"/>
    <property type="project" value="TreeGrafter"/>
</dbReference>
<accession>A0AAQ4D655</accession>
<keyword evidence="4" id="KW-0418">Kinase</keyword>
<comment type="caution">
    <text evidence="7">The sequence shown here is derived from an EMBL/GenBank/DDBJ whole genome shotgun (WGS) entry which is preliminary data.</text>
</comment>
<keyword evidence="2" id="KW-0808">Transferase</keyword>
<evidence type="ECO:0000256" key="4">
    <source>
        <dbReference type="ARBA" id="ARBA00022777"/>
    </source>
</evidence>
<dbReference type="GO" id="GO:0005737">
    <property type="term" value="C:cytoplasm"/>
    <property type="evidence" value="ECO:0007669"/>
    <property type="project" value="TreeGrafter"/>
</dbReference>
<dbReference type="Proteomes" id="UP001321473">
    <property type="component" value="Unassembled WGS sequence"/>
</dbReference>
<keyword evidence="8" id="KW-1185">Reference proteome</keyword>
<keyword evidence="1" id="KW-0723">Serine/threonine-protein kinase</keyword>
<protein>
    <submittedName>
        <fullName evidence="7">Uncharacterized protein</fullName>
    </submittedName>
</protein>
<evidence type="ECO:0000256" key="2">
    <source>
        <dbReference type="ARBA" id="ARBA00022679"/>
    </source>
</evidence>
<reference evidence="7 8" key="1">
    <citation type="journal article" date="2023" name="Arcadia Sci">
        <title>De novo assembly of a long-read Amblyomma americanum tick genome.</title>
        <authorList>
            <person name="Chou S."/>
            <person name="Poskanzer K.E."/>
            <person name="Rollins M."/>
            <person name="Thuy-Boun P.S."/>
        </authorList>
    </citation>
    <scope>NUCLEOTIDE SEQUENCE [LARGE SCALE GENOMIC DNA]</scope>
    <source>
        <strain evidence="7">F_SG_1</strain>
        <tissue evidence="7">Salivary glands</tissue>
    </source>
</reference>
<evidence type="ECO:0000313" key="7">
    <source>
        <dbReference type="EMBL" id="KAK8757945.1"/>
    </source>
</evidence>